<feature type="compositionally biased region" description="Basic residues" evidence="1">
    <location>
        <begin position="78"/>
        <end position="96"/>
    </location>
</feature>
<feature type="compositionally biased region" description="Basic residues" evidence="1">
    <location>
        <begin position="262"/>
        <end position="274"/>
    </location>
</feature>
<name>A0A6J4SL67_9ACTN</name>
<feature type="compositionally biased region" description="Basic and acidic residues" evidence="1">
    <location>
        <begin position="168"/>
        <end position="177"/>
    </location>
</feature>
<organism evidence="2">
    <name type="scientific">uncultured Solirubrobacteraceae bacterium</name>
    <dbReference type="NCBI Taxonomy" id="1162706"/>
    <lineage>
        <taxon>Bacteria</taxon>
        <taxon>Bacillati</taxon>
        <taxon>Actinomycetota</taxon>
        <taxon>Thermoleophilia</taxon>
        <taxon>Solirubrobacterales</taxon>
        <taxon>Solirubrobacteraceae</taxon>
        <taxon>environmental samples</taxon>
    </lineage>
</organism>
<proteinExistence type="predicted"/>
<feature type="non-terminal residue" evidence="2">
    <location>
        <position position="299"/>
    </location>
</feature>
<feature type="compositionally biased region" description="Basic and acidic residues" evidence="1">
    <location>
        <begin position="248"/>
        <end position="261"/>
    </location>
</feature>
<accession>A0A6J4SL67</accession>
<feature type="compositionally biased region" description="Basic and acidic residues" evidence="1">
    <location>
        <begin position="35"/>
        <end position="47"/>
    </location>
</feature>
<feature type="compositionally biased region" description="Basic residues" evidence="1">
    <location>
        <begin position="283"/>
        <end position="299"/>
    </location>
</feature>
<feature type="compositionally biased region" description="Basic residues" evidence="1">
    <location>
        <begin position="223"/>
        <end position="237"/>
    </location>
</feature>
<dbReference type="AlphaFoldDB" id="A0A6J4SL67"/>
<reference evidence="2" key="1">
    <citation type="submission" date="2020-02" db="EMBL/GenBank/DDBJ databases">
        <authorList>
            <person name="Meier V. D."/>
        </authorList>
    </citation>
    <scope>NUCLEOTIDE SEQUENCE</scope>
    <source>
        <strain evidence="2">AVDCRST_MAG30</strain>
    </source>
</reference>
<gene>
    <name evidence="2" type="ORF">AVDCRST_MAG30-1981</name>
</gene>
<evidence type="ECO:0000313" key="2">
    <source>
        <dbReference type="EMBL" id="CAA9502225.1"/>
    </source>
</evidence>
<sequence>GRLHLHVGAPAAGPRGDHDLAGARADAGRLPPRRRLPEGRDDRDRQPAADLPAAGLRGGRGLRARARPRGGARAAGRLARRHHREHAHPSRPRGHRPVGDDDGGVERRRGRHRAAVPRALHVALRRDRLRRGRRHGRGGRPRLPDHGGAALDRHVPAQPPPRVGDQGRAAREADRVRHVPARRDRRGALGVRARDGELRRRGGRGAHPQPAGDVDLVHDRQARAPRRPPVHRDRHGARGPQLHPRDRRRGDHLDRPDDPRRGLLRLHVRHRRAVRAGDVPPQRRGRGRAAARRRRRTGL</sequence>
<protein>
    <submittedName>
        <fullName evidence="2">Bile acid:sodium symporter</fullName>
    </submittedName>
</protein>
<dbReference type="EMBL" id="CADCVS010000261">
    <property type="protein sequence ID" value="CAA9502225.1"/>
    <property type="molecule type" value="Genomic_DNA"/>
</dbReference>
<feature type="region of interest" description="Disordered" evidence="1">
    <location>
        <begin position="1"/>
        <end position="299"/>
    </location>
</feature>
<feature type="non-terminal residue" evidence="2">
    <location>
        <position position="1"/>
    </location>
</feature>
<feature type="compositionally biased region" description="Basic residues" evidence="1">
    <location>
        <begin position="60"/>
        <end position="70"/>
    </location>
</feature>
<evidence type="ECO:0000256" key="1">
    <source>
        <dbReference type="SAM" id="MobiDB-lite"/>
    </source>
</evidence>
<feature type="compositionally biased region" description="Basic residues" evidence="1">
    <location>
        <begin position="127"/>
        <end position="140"/>
    </location>
</feature>